<dbReference type="GO" id="GO:0005886">
    <property type="term" value="C:plasma membrane"/>
    <property type="evidence" value="ECO:0007669"/>
    <property type="project" value="TreeGrafter"/>
</dbReference>
<dbReference type="Proteomes" id="UP000807785">
    <property type="component" value="Unassembled WGS sequence"/>
</dbReference>
<feature type="domain" description="Glycosyltransferase 2-like" evidence="14">
    <location>
        <begin position="453"/>
        <end position="622"/>
    </location>
</feature>
<proteinExistence type="predicted"/>
<evidence type="ECO:0000256" key="1">
    <source>
        <dbReference type="ARBA" id="ARBA00004141"/>
    </source>
</evidence>
<dbReference type="InterPro" id="IPR050321">
    <property type="entry name" value="Glycosyltr_2/OpgH_subfam"/>
</dbReference>
<evidence type="ECO:0000256" key="2">
    <source>
        <dbReference type="ARBA" id="ARBA00022676"/>
    </source>
</evidence>
<dbReference type="FunFam" id="3.90.550.10:FF:000164">
    <property type="entry name" value="Beta-(1-3)-glucosyl transferase"/>
    <property type="match status" value="1"/>
</dbReference>
<keyword evidence="2" id="KW-0328">Glycosyltransferase</keyword>
<protein>
    <recommendedName>
        <fullName evidence="11">Beta-monoglucosyldiacylglycerol synthase</fullName>
        <ecNumber evidence="10">2.4.1.336</ecNumber>
    </recommendedName>
    <alternativeName>
        <fullName evidence="12">UDP-glucose:1,2-diacylglycerol 3-beta-D-glucosyltransferase</fullName>
    </alternativeName>
</protein>
<feature type="transmembrane region" description="Helical" evidence="13">
    <location>
        <begin position="400"/>
        <end position="425"/>
    </location>
</feature>
<dbReference type="InterPro" id="IPR001173">
    <property type="entry name" value="Glyco_trans_2-like"/>
</dbReference>
<keyword evidence="8 13" id="KW-0472">Membrane</keyword>
<dbReference type="PANTHER" id="PTHR43867">
    <property type="entry name" value="CELLULOSE SYNTHASE CATALYTIC SUBUNIT A [UDP-FORMING]"/>
    <property type="match status" value="1"/>
</dbReference>
<name>A0A9D7DZT3_9PROT</name>
<gene>
    <name evidence="15" type="ORF">IPH26_13730</name>
</gene>
<evidence type="ECO:0000259" key="14">
    <source>
        <dbReference type="Pfam" id="PF00535"/>
    </source>
</evidence>
<feature type="transmembrane region" description="Helical" evidence="13">
    <location>
        <begin position="32"/>
        <end position="51"/>
    </location>
</feature>
<dbReference type="InterPro" id="IPR017853">
    <property type="entry name" value="GH"/>
</dbReference>
<dbReference type="EC" id="2.4.1.336" evidence="10"/>
<feature type="transmembrane region" description="Helical" evidence="13">
    <location>
        <begin position="828"/>
        <end position="847"/>
    </location>
</feature>
<keyword evidence="7 13" id="KW-1133">Transmembrane helix</keyword>
<feature type="transmembrane region" description="Helical" evidence="13">
    <location>
        <begin position="370"/>
        <end position="388"/>
    </location>
</feature>
<evidence type="ECO:0000256" key="5">
    <source>
        <dbReference type="ARBA" id="ARBA00022801"/>
    </source>
</evidence>
<keyword evidence="4 13" id="KW-0812">Transmembrane</keyword>
<evidence type="ECO:0000256" key="6">
    <source>
        <dbReference type="ARBA" id="ARBA00022842"/>
    </source>
</evidence>
<evidence type="ECO:0000313" key="15">
    <source>
        <dbReference type="EMBL" id="MBK6973935.1"/>
    </source>
</evidence>
<dbReference type="AlphaFoldDB" id="A0A9D7DZT3"/>
<sequence>MEISSVSPVGEPALEALPFPAEKPITGDRFRFSSAALLIALAVAILNFVGWQRFNPAVNFVDWEESGVQGFAYSGFQRNQDPREGNYPTDSDLRSDLQLLAGHTQHIRSYASAPNENLPRLASEYGLKLTAGAWLSTDAAANDREMAALVRSVRGADNVQAVIVGNESILRGDLSVAELAGYLKRVRGKLGVPVTTAEPWHVWLKHPELAREVDYITVHLLPYWEGVAVENAVDHVFRRYDELRRMFPTKRVVIGEVGWPSSGDRIGDAEASRENQARFMREFLDRTLDRPVRYYLMEAFDQPWKITEEGRAGGYWGMFDAYRESKYPLEGPMVADRHWQNKALLASALALLPMFAFAATFRRLKVAGRVVFCVLIQVCMTLFVWLAALPFEFYLGPVDWAMYALLMPALLFMMATILICGFELVEVMWARNWLRRFMPLAPRKDVASQPFVSIHLPCYNEPPEMVKLTLDSLAKLEYGNFEVLVIDNNTKDPSVWQPVEAYVSHLGPKFRFIHLDTWPGFKAGALNYALTQTDPRAEVIGVVDADYVVSPDWLSRLIGHFDAPRVAVVQAPQAHRDFKQNAFRRMCNWEFDGFFRIGMHHRNERDAIIQHGTMTLVRKTALVDSGNWSEWCICEDAELGLRLMNSGWETRYVDAVLGEGLTPTDFAAFKSQRSRWAFGAMQILKRRWNWLAGRGSLTMGQRFHFVTGWFGWFADSLHLVFTLASLAWTVGMVVNPANFSLPLPVYLVPVLGFLVAKALFGPVLYIKRVDCGWRDVFGASLASLALSHAIARGVLQGVWAKRGVFVRTAKGGRGDTLLGALTGAREEVLLLAALLIGAVVSVVVMTAPPAINAAGNVLPGGESKVEAIMWSVVLVAQSMPYLASLAVALVSARSASSMRRSSASPKIVPAAEAV</sequence>
<dbReference type="InterPro" id="IPR029044">
    <property type="entry name" value="Nucleotide-diphossugar_trans"/>
</dbReference>
<feature type="transmembrane region" description="Helical" evidence="13">
    <location>
        <begin position="709"/>
        <end position="734"/>
    </location>
</feature>
<comment type="subcellular location">
    <subcellularLocation>
        <location evidence="1">Membrane</location>
        <topology evidence="1">Multi-pass membrane protein</topology>
    </subcellularLocation>
</comment>
<keyword evidence="3" id="KW-0808">Transferase</keyword>
<dbReference type="Gene3D" id="3.90.550.10">
    <property type="entry name" value="Spore Coat Polysaccharide Biosynthesis Protein SpsA, Chain A"/>
    <property type="match status" value="1"/>
</dbReference>
<dbReference type="GO" id="GO:0005975">
    <property type="term" value="P:carbohydrate metabolic process"/>
    <property type="evidence" value="ECO:0007669"/>
    <property type="project" value="InterPro"/>
</dbReference>
<evidence type="ECO:0000256" key="3">
    <source>
        <dbReference type="ARBA" id="ARBA00022679"/>
    </source>
</evidence>
<keyword evidence="5" id="KW-0378">Hydrolase</keyword>
<keyword evidence="6" id="KW-0460">Magnesium</keyword>
<dbReference type="PANTHER" id="PTHR43867:SF4">
    <property type="entry name" value="BETA-(1-3)-GLUCOSYL TRANSFERASE"/>
    <property type="match status" value="1"/>
</dbReference>
<evidence type="ECO:0000256" key="11">
    <source>
        <dbReference type="ARBA" id="ARBA00068721"/>
    </source>
</evidence>
<evidence type="ECO:0000256" key="7">
    <source>
        <dbReference type="ARBA" id="ARBA00022989"/>
    </source>
</evidence>
<evidence type="ECO:0000256" key="10">
    <source>
        <dbReference type="ARBA" id="ARBA00066964"/>
    </source>
</evidence>
<comment type="catalytic activity">
    <reaction evidence="9">
        <text>a 1,2-diacyl-sn-glycerol + UDP-alpha-D-glucose = a 1,2-diacyl-3-O-(beta-D-glucopyranosyl)-sn-glycerol + UDP + H(+)</text>
        <dbReference type="Rhea" id="RHEA:17285"/>
        <dbReference type="ChEBI" id="CHEBI:15378"/>
        <dbReference type="ChEBI" id="CHEBI:17815"/>
        <dbReference type="ChEBI" id="CHEBI:58223"/>
        <dbReference type="ChEBI" id="CHEBI:58885"/>
        <dbReference type="ChEBI" id="CHEBI:75799"/>
        <dbReference type="EC" id="2.4.1.336"/>
    </reaction>
</comment>
<organism evidence="15 16">
    <name type="scientific">Candidatus Methylophosphatis roskildensis</name>
    <dbReference type="NCBI Taxonomy" id="2899263"/>
    <lineage>
        <taxon>Bacteria</taxon>
        <taxon>Pseudomonadati</taxon>
        <taxon>Pseudomonadota</taxon>
        <taxon>Betaproteobacteria</taxon>
        <taxon>Nitrosomonadales</taxon>
        <taxon>Sterolibacteriaceae</taxon>
        <taxon>Candidatus Methylophosphatis</taxon>
    </lineage>
</organism>
<dbReference type="Gene3D" id="3.20.20.80">
    <property type="entry name" value="Glycosidases"/>
    <property type="match status" value="1"/>
</dbReference>
<dbReference type="InterPro" id="IPR000490">
    <property type="entry name" value="Glyco_hydro_17"/>
</dbReference>
<evidence type="ECO:0000313" key="16">
    <source>
        <dbReference type="Proteomes" id="UP000807785"/>
    </source>
</evidence>
<evidence type="ECO:0000256" key="4">
    <source>
        <dbReference type="ARBA" id="ARBA00022692"/>
    </source>
</evidence>
<dbReference type="Pfam" id="PF00535">
    <property type="entry name" value="Glycos_transf_2"/>
    <property type="match status" value="1"/>
</dbReference>
<accession>A0A9D7DZT3</accession>
<feature type="transmembrane region" description="Helical" evidence="13">
    <location>
        <begin position="867"/>
        <end position="890"/>
    </location>
</feature>
<dbReference type="EMBL" id="JADJEV010000004">
    <property type="protein sequence ID" value="MBK6973935.1"/>
    <property type="molecule type" value="Genomic_DNA"/>
</dbReference>
<evidence type="ECO:0000256" key="9">
    <source>
        <dbReference type="ARBA" id="ARBA00053004"/>
    </source>
</evidence>
<reference evidence="15" key="1">
    <citation type="submission" date="2020-10" db="EMBL/GenBank/DDBJ databases">
        <title>Connecting structure to function with the recovery of over 1000 high-quality activated sludge metagenome-assembled genomes encoding full-length rRNA genes using long-read sequencing.</title>
        <authorList>
            <person name="Singleton C.M."/>
            <person name="Petriglieri F."/>
            <person name="Kristensen J.M."/>
            <person name="Kirkegaard R.H."/>
            <person name="Michaelsen T.Y."/>
            <person name="Andersen M.H."/>
            <person name="Karst S.M."/>
            <person name="Dueholm M.S."/>
            <person name="Nielsen P.H."/>
            <person name="Albertsen M."/>
        </authorList>
    </citation>
    <scope>NUCLEOTIDE SEQUENCE</scope>
    <source>
        <strain evidence="15">Bjer_18-Q3-R1-45_BAT3C.347</strain>
    </source>
</reference>
<dbReference type="GO" id="GO:0016758">
    <property type="term" value="F:hexosyltransferase activity"/>
    <property type="evidence" value="ECO:0007669"/>
    <property type="project" value="TreeGrafter"/>
</dbReference>
<dbReference type="GO" id="GO:0004553">
    <property type="term" value="F:hydrolase activity, hydrolyzing O-glycosyl compounds"/>
    <property type="evidence" value="ECO:0007669"/>
    <property type="project" value="InterPro"/>
</dbReference>
<dbReference type="SUPFAM" id="SSF53448">
    <property type="entry name" value="Nucleotide-diphospho-sugar transferases"/>
    <property type="match status" value="1"/>
</dbReference>
<evidence type="ECO:0000256" key="8">
    <source>
        <dbReference type="ARBA" id="ARBA00023136"/>
    </source>
</evidence>
<dbReference type="Pfam" id="PF00332">
    <property type="entry name" value="Glyco_hydro_17"/>
    <property type="match status" value="1"/>
</dbReference>
<evidence type="ECO:0000256" key="12">
    <source>
        <dbReference type="ARBA" id="ARBA00078564"/>
    </source>
</evidence>
<comment type="caution">
    <text evidence="15">The sequence shown here is derived from an EMBL/GenBank/DDBJ whole genome shotgun (WGS) entry which is preliminary data.</text>
</comment>
<dbReference type="SUPFAM" id="SSF51445">
    <property type="entry name" value="(Trans)glycosidases"/>
    <property type="match status" value="1"/>
</dbReference>
<evidence type="ECO:0000256" key="13">
    <source>
        <dbReference type="SAM" id="Phobius"/>
    </source>
</evidence>
<feature type="transmembrane region" description="Helical" evidence="13">
    <location>
        <begin position="746"/>
        <end position="766"/>
    </location>
</feature>